<accession>A0ABT3FS48</accession>
<dbReference type="Proteomes" id="UP001207930">
    <property type="component" value="Unassembled WGS sequence"/>
</dbReference>
<dbReference type="GO" id="GO:0004519">
    <property type="term" value="F:endonuclease activity"/>
    <property type="evidence" value="ECO:0007669"/>
    <property type="project" value="UniProtKB-KW"/>
</dbReference>
<keyword evidence="2" id="KW-0255">Endonuclease</keyword>
<organism evidence="2 3">
    <name type="scientific">Luteolibacter flavescens</name>
    <dbReference type="NCBI Taxonomy" id="1859460"/>
    <lineage>
        <taxon>Bacteria</taxon>
        <taxon>Pseudomonadati</taxon>
        <taxon>Verrucomicrobiota</taxon>
        <taxon>Verrucomicrobiia</taxon>
        <taxon>Verrucomicrobiales</taxon>
        <taxon>Verrucomicrobiaceae</taxon>
        <taxon>Luteolibacter</taxon>
    </lineage>
</organism>
<feature type="domain" description="Putative restriction endonuclease" evidence="1">
    <location>
        <begin position="58"/>
        <end position="226"/>
    </location>
</feature>
<dbReference type="PANTHER" id="PTHR35400:SF3">
    <property type="entry name" value="SLL1072 PROTEIN"/>
    <property type="match status" value="1"/>
</dbReference>
<dbReference type="SUPFAM" id="SSF52980">
    <property type="entry name" value="Restriction endonuclease-like"/>
    <property type="match status" value="1"/>
</dbReference>
<evidence type="ECO:0000313" key="2">
    <source>
        <dbReference type="EMBL" id="MCW1885805.1"/>
    </source>
</evidence>
<dbReference type="Gene3D" id="3.90.1570.10">
    <property type="entry name" value="tt1808, chain A"/>
    <property type="match status" value="1"/>
</dbReference>
<dbReference type="EMBL" id="JAPDDS010000007">
    <property type="protein sequence ID" value="MCW1885805.1"/>
    <property type="molecule type" value="Genomic_DNA"/>
</dbReference>
<dbReference type="InterPro" id="IPR011335">
    <property type="entry name" value="Restrct_endonuc-II-like"/>
</dbReference>
<evidence type="ECO:0000259" key="1">
    <source>
        <dbReference type="Pfam" id="PF05685"/>
    </source>
</evidence>
<gene>
    <name evidence="2" type="ORF">OKA04_13780</name>
</gene>
<dbReference type="InterPro" id="IPR012296">
    <property type="entry name" value="Nuclease_put_TT1808"/>
</dbReference>
<dbReference type="InterPro" id="IPR008538">
    <property type="entry name" value="Uma2"/>
</dbReference>
<reference evidence="2 3" key="1">
    <citation type="submission" date="2022-10" db="EMBL/GenBank/DDBJ databases">
        <title>Luteolibacter flavescens strain MCCC 1K03193, whole genome shotgun sequencing project.</title>
        <authorList>
            <person name="Zhao G."/>
            <person name="Shen L."/>
        </authorList>
    </citation>
    <scope>NUCLEOTIDE SEQUENCE [LARGE SCALE GENOMIC DNA]</scope>
    <source>
        <strain evidence="2 3">MCCC 1K03193</strain>
    </source>
</reference>
<comment type="caution">
    <text evidence="2">The sequence shown here is derived from an EMBL/GenBank/DDBJ whole genome shotgun (WGS) entry which is preliminary data.</text>
</comment>
<proteinExistence type="predicted"/>
<keyword evidence="2" id="KW-0540">Nuclease</keyword>
<dbReference type="Pfam" id="PF05685">
    <property type="entry name" value="Uma2"/>
    <property type="match status" value="1"/>
</dbReference>
<keyword evidence="2" id="KW-0378">Hydrolase</keyword>
<keyword evidence="3" id="KW-1185">Reference proteome</keyword>
<evidence type="ECO:0000313" key="3">
    <source>
        <dbReference type="Proteomes" id="UP001207930"/>
    </source>
</evidence>
<protein>
    <submittedName>
        <fullName evidence="2">Uma2 family endonuclease</fullName>
    </submittedName>
</protein>
<sequence length="241" mass="26339">MPLPRPALKLVCEIFHKLTRQAAALPWADGRLLSATMAVLEKVGIPPLQAGDVLSRAEFERRYAAMPNLKKAELIDGIVYMAPPVRADHHGIPHVDLATLFRVYSARHDGLKVADNSTVRLDMLNEPQPDLLLMREGGQAKIDADGYVCGAPELVAEIASSSAAYDLHQKKRAYLRAGALEYLVWIVAEKRVVWWQLQGDEFVEIAPAADGSLESPNFPGLVIDVEALVAGDFAKALARLA</sequence>
<dbReference type="PANTHER" id="PTHR35400">
    <property type="entry name" value="SLR1083 PROTEIN"/>
    <property type="match status" value="1"/>
</dbReference>
<dbReference type="CDD" id="cd06260">
    <property type="entry name" value="DUF820-like"/>
    <property type="match status" value="1"/>
</dbReference>
<name>A0ABT3FS48_9BACT</name>